<organism evidence="1">
    <name type="scientific">Talaromyces marneffei PM1</name>
    <dbReference type="NCBI Taxonomy" id="1077442"/>
    <lineage>
        <taxon>Eukaryota</taxon>
        <taxon>Fungi</taxon>
        <taxon>Dikarya</taxon>
        <taxon>Ascomycota</taxon>
        <taxon>Pezizomycotina</taxon>
        <taxon>Eurotiomycetes</taxon>
        <taxon>Eurotiomycetidae</taxon>
        <taxon>Eurotiales</taxon>
        <taxon>Trichocomaceae</taxon>
        <taxon>Talaromyces</taxon>
        <taxon>Talaromyces sect. Talaromyces</taxon>
    </lineage>
</organism>
<proteinExistence type="predicted"/>
<gene>
    <name evidence="1" type="ORF">GQ26_0620070</name>
</gene>
<evidence type="ECO:0000313" key="1">
    <source>
        <dbReference type="EMBL" id="KFX41346.1"/>
    </source>
</evidence>
<dbReference type="AlphaFoldDB" id="A0A093V3L4"/>
<feature type="non-terminal residue" evidence="1">
    <location>
        <position position="1"/>
    </location>
</feature>
<comment type="caution">
    <text evidence="1">The sequence shown here is derived from an EMBL/GenBank/DDBJ whole genome shotgun (WGS) entry which is preliminary data.</text>
</comment>
<dbReference type="HOGENOM" id="CLU_2455974_0_0_1"/>
<accession>A0A093V3L4</accession>
<sequence length="99" mass="11256">RLQQYLDHFDAGGSFPDVLSVNRLAKREDRLADQIPVERKEIYNDVPTARSSSSRPLYIYLAMEDRQPTSTLIIFNIDSVVGFPTSLAIAQQGIHWHPT</sequence>
<reference evidence="1" key="1">
    <citation type="journal article" date="2014" name="PLoS Genet.">
        <title>Signature Gene Expression Reveals Novel Clues to the Molecular Mechanisms of Dimorphic Transition in Penicillium marneffei.</title>
        <authorList>
            <person name="Yang E."/>
            <person name="Wang G."/>
            <person name="Cai J."/>
            <person name="Woo P.C."/>
            <person name="Lau S.K."/>
            <person name="Yuen K.-Y."/>
            <person name="Chow W.-N."/>
            <person name="Lin X."/>
        </authorList>
    </citation>
    <scope>NUCLEOTIDE SEQUENCE [LARGE SCALE GENOMIC DNA]</scope>
    <source>
        <strain evidence="1">PM1</strain>
    </source>
</reference>
<name>A0A093V3L4_TALMA</name>
<protein>
    <submittedName>
        <fullName evidence="1">Uncharacterized protein</fullName>
    </submittedName>
</protein>
<dbReference type="EMBL" id="JPOX01000062">
    <property type="protein sequence ID" value="KFX41346.1"/>
    <property type="molecule type" value="Genomic_DNA"/>
</dbReference>